<feature type="domain" description="Response regulatory" evidence="19">
    <location>
        <begin position="542"/>
        <end position="660"/>
    </location>
</feature>
<dbReference type="SUPFAM" id="SSF55785">
    <property type="entry name" value="PYP-like sensor domain (PAS domain)"/>
    <property type="match status" value="2"/>
</dbReference>
<dbReference type="PROSITE" id="PS50112">
    <property type="entry name" value="PAS"/>
    <property type="match status" value="2"/>
</dbReference>
<evidence type="ECO:0000256" key="11">
    <source>
        <dbReference type="ARBA" id="ARBA00022989"/>
    </source>
</evidence>
<dbReference type="PROSITE" id="PS50110">
    <property type="entry name" value="RESPONSE_REGULATORY"/>
    <property type="match status" value="1"/>
</dbReference>
<feature type="domain" description="PAS" evidence="20">
    <location>
        <begin position="131"/>
        <end position="176"/>
    </location>
</feature>
<evidence type="ECO:0000259" key="20">
    <source>
        <dbReference type="PROSITE" id="PS50112"/>
    </source>
</evidence>
<evidence type="ECO:0000256" key="8">
    <source>
        <dbReference type="ARBA" id="ARBA00022741"/>
    </source>
</evidence>
<dbReference type="PROSITE" id="PS50113">
    <property type="entry name" value="PAC"/>
    <property type="match status" value="1"/>
</dbReference>
<feature type="domain" description="HPt" evidence="22">
    <location>
        <begin position="687"/>
        <end position="773"/>
    </location>
</feature>
<dbReference type="SUPFAM" id="SSF47226">
    <property type="entry name" value="Histidine-containing phosphotransfer domain, HPT domain"/>
    <property type="match status" value="1"/>
</dbReference>
<evidence type="ECO:0000256" key="10">
    <source>
        <dbReference type="ARBA" id="ARBA00022840"/>
    </source>
</evidence>
<comment type="catalytic activity">
    <reaction evidence="1">
        <text>ATP + protein L-histidine = ADP + protein N-phospho-L-histidine.</text>
        <dbReference type="EC" id="2.7.13.3"/>
    </reaction>
</comment>
<dbReference type="PANTHER" id="PTHR45339">
    <property type="entry name" value="HYBRID SIGNAL TRANSDUCTION HISTIDINE KINASE J"/>
    <property type="match status" value="1"/>
</dbReference>
<evidence type="ECO:0000256" key="14">
    <source>
        <dbReference type="ARBA" id="ARBA00024867"/>
    </source>
</evidence>
<dbReference type="SUPFAM" id="SSF52172">
    <property type="entry name" value="CheY-like"/>
    <property type="match status" value="1"/>
</dbReference>
<keyword evidence="13" id="KW-0472">Membrane</keyword>
<dbReference type="InterPro" id="IPR000700">
    <property type="entry name" value="PAS-assoc_C"/>
</dbReference>
<keyword evidence="5" id="KW-1003">Cell membrane</keyword>
<evidence type="ECO:0000259" key="21">
    <source>
        <dbReference type="PROSITE" id="PS50113"/>
    </source>
</evidence>
<dbReference type="EC" id="2.7.13.3" evidence="3"/>
<evidence type="ECO:0000259" key="18">
    <source>
        <dbReference type="PROSITE" id="PS50109"/>
    </source>
</evidence>
<keyword evidence="12" id="KW-0902">Two-component regulatory system</keyword>
<reference evidence="23 24" key="1">
    <citation type="submission" date="2024-04" db="EMBL/GenBank/DDBJ databases">
        <title>Genome sequencing and metabolic network reconstruction of aminoacids and betaine degradation by Anoxynatronum sibiricum.</title>
        <authorList>
            <person name="Detkova E.N."/>
            <person name="Boltjanskaja Y.V."/>
            <person name="Mardanov A.V."/>
            <person name="Kevbrin V."/>
        </authorList>
    </citation>
    <scope>NUCLEOTIDE SEQUENCE [LARGE SCALE GENOMIC DNA]</scope>
    <source>
        <strain evidence="23 24">Z-7981</strain>
    </source>
</reference>
<dbReference type="Gene3D" id="3.30.565.10">
    <property type="entry name" value="Histidine kinase-like ATPase, C-terminal domain"/>
    <property type="match status" value="1"/>
</dbReference>
<dbReference type="Pfam" id="PF02518">
    <property type="entry name" value="HATPase_c"/>
    <property type="match status" value="1"/>
</dbReference>
<dbReference type="RefSeq" id="WP_343184332.1">
    <property type="nucleotide sequence ID" value="NZ_JBCITM010000001.1"/>
</dbReference>
<dbReference type="SMART" id="SM00448">
    <property type="entry name" value="REC"/>
    <property type="match status" value="1"/>
</dbReference>
<dbReference type="PRINTS" id="PR00344">
    <property type="entry name" value="BCTRLSENSOR"/>
</dbReference>
<keyword evidence="11" id="KW-1133">Transmembrane helix</keyword>
<dbReference type="Pfam" id="PF01627">
    <property type="entry name" value="Hpt"/>
    <property type="match status" value="1"/>
</dbReference>
<dbReference type="InterPro" id="IPR000014">
    <property type="entry name" value="PAS"/>
</dbReference>
<evidence type="ECO:0000256" key="7">
    <source>
        <dbReference type="ARBA" id="ARBA00022692"/>
    </source>
</evidence>
<dbReference type="Pfam" id="PF00072">
    <property type="entry name" value="Response_reg"/>
    <property type="match status" value="1"/>
</dbReference>
<dbReference type="InterPro" id="IPR035965">
    <property type="entry name" value="PAS-like_dom_sf"/>
</dbReference>
<dbReference type="Gene3D" id="3.30.450.20">
    <property type="entry name" value="PAS domain"/>
    <property type="match status" value="2"/>
</dbReference>
<evidence type="ECO:0000256" key="6">
    <source>
        <dbReference type="ARBA" id="ARBA00022553"/>
    </source>
</evidence>
<dbReference type="InterPro" id="IPR003661">
    <property type="entry name" value="HisK_dim/P_dom"/>
</dbReference>
<evidence type="ECO:0000256" key="2">
    <source>
        <dbReference type="ARBA" id="ARBA00004651"/>
    </source>
</evidence>
<dbReference type="SMART" id="SM00086">
    <property type="entry name" value="PAC"/>
    <property type="match status" value="2"/>
</dbReference>
<feature type="modified residue" description="Phosphohistidine" evidence="15">
    <location>
        <position position="726"/>
    </location>
</feature>
<feature type="modified residue" description="4-aspartylphosphate" evidence="16">
    <location>
        <position position="591"/>
    </location>
</feature>
<dbReference type="InterPro" id="IPR008207">
    <property type="entry name" value="Sig_transdc_His_kin_Hpt_dom"/>
</dbReference>
<dbReference type="InterPro" id="IPR001789">
    <property type="entry name" value="Sig_transdc_resp-reg_receiver"/>
</dbReference>
<dbReference type="Pfam" id="PF00512">
    <property type="entry name" value="HisKA"/>
    <property type="match status" value="1"/>
</dbReference>
<dbReference type="CDD" id="cd17546">
    <property type="entry name" value="REC_hyHK_CKI1_RcsC-like"/>
    <property type="match status" value="1"/>
</dbReference>
<dbReference type="CDD" id="cd00082">
    <property type="entry name" value="HisKA"/>
    <property type="match status" value="1"/>
</dbReference>
<keyword evidence="6 16" id="KW-0597">Phosphoprotein</keyword>
<keyword evidence="7" id="KW-0812">Transmembrane</keyword>
<evidence type="ECO:0000256" key="3">
    <source>
        <dbReference type="ARBA" id="ARBA00012438"/>
    </source>
</evidence>
<dbReference type="SMART" id="SM00388">
    <property type="entry name" value="HisKA"/>
    <property type="match status" value="1"/>
</dbReference>
<evidence type="ECO:0000259" key="19">
    <source>
        <dbReference type="PROSITE" id="PS50110"/>
    </source>
</evidence>
<keyword evidence="10" id="KW-0067">ATP-binding</keyword>
<keyword evidence="9" id="KW-0418">Kinase</keyword>
<comment type="subcellular location">
    <subcellularLocation>
        <location evidence="2">Cell membrane</location>
        <topology evidence="2">Multi-pass membrane protein</topology>
    </subcellularLocation>
</comment>
<dbReference type="CDD" id="cd16922">
    <property type="entry name" value="HATPase_EvgS-ArcB-TorS-like"/>
    <property type="match status" value="1"/>
</dbReference>
<gene>
    <name evidence="23" type="ORF">AAIG11_00545</name>
</gene>
<name>A0ABU9VP67_9CLOT</name>
<dbReference type="Gene3D" id="1.10.287.130">
    <property type="match status" value="1"/>
</dbReference>
<evidence type="ECO:0000259" key="22">
    <source>
        <dbReference type="PROSITE" id="PS50894"/>
    </source>
</evidence>
<keyword evidence="17" id="KW-0175">Coiled coil</keyword>
<evidence type="ECO:0000256" key="9">
    <source>
        <dbReference type="ARBA" id="ARBA00022777"/>
    </source>
</evidence>
<protein>
    <recommendedName>
        <fullName evidence="4">Stage 0 sporulation protein A homolog</fullName>
        <ecNumber evidence="3">2.7.13.3</ecNumber>
    </recommendedName>
</protein>
<keyword evidence="24" id="KW-1185">Reference proteome</keyword>
<dbReference type="Proteomes" id="UP001407405">
    <property type="component" value="Unassembled WGS sequence"/>
</dbReference>
<feature type="domain" description="PAC" evidence="21">
    <location>
        <begin position="204"/>
        <end position="256"/>
    </location>
</feature>
<dbReference type="Pfam" id="PF13426">
    <property type="entry name" value="PAS_9"/>
    <property type="match status" value="1"/>
</dbReference>
<evidence type="ECO:0000256" key="12">
    <source>
        <dbReference type="ARBA" id="ARBA00023012"/>
    </source>
</evidence>
<organism evidence="23 24">
    <name type="scientific">Anoxynatronum sibiricum</name>
    <dbReference type="NCBI Taxonomy" id="210623"/>
    <lineage>
        <taxon>Bacteria</taxon>
        <taxon>Bacillati</taxon>
        <taxon>Bacillota</taxon>
        <taxon>Clostridia</taxon>
        <taxon>Eubacteriales</taxon>
        <taxon>Clostridiaceae</taxon>
        <taxon>Anoxynatronum</taxon>
    </lineage>
</organism>
<dbReference type="SUPFAM" id="SSF55874">
    <property type="entry name" value="ATPase domain of HSP90 chaperone/DNA topoisomerase II/histidine kinase"/>
    <property type="match status" value="1"/>
</dbReference>
<accession>A0ABU9VP67</accession>
<dbReference type="InterPro" id="IPR036890">
    <property type="entry name" value="HATPase_C_sf"/>
</dbReference>
<feature type="domain" description="PAS" evidence="20">
    <location>
        <begin position="5"/>
        <end position="78"/>
    </location>
</feature>
<dbReference type="SMART" id="SM00387">
    <property type="entry name" value="HATPase_c"/>
    <property type="match status" value="1"/>
</dbReference>
<keyword evidence="8" id="KW-0547">Nucleotide-binding</keyword>
<dbReference type="Gene3D" id="1.20.120.160">
    <property type="entry name" value="HPT domain"/>
    <property type="match status" value="1"/>
</dbReference>
<evidence type="ECO:0000256" key="13">
    <source>
        <dbReference type="ARBA" id="ARBA00023136"/>
    </source>
</evidence>
<dbReference type="EMBL" id="JBCITM010000001">
    <property type="protein sequence ID" value="MEN1758947.1"/>
    <property type="molecule type" value="Genomic_DNA"/>
</dbReference>
<evidence type="ECO:0000256" key="4">
    <source>
        <dbReference type="ARBA" id="ARBA00018672"/>
    </source>
</evidence>
<dbReference type="Gene3D" id="3.40.50.2300">
    <property type="match status" value="1"/>
</dbReference>
<evidence type="ECO:0000313" key="23">
    <source>
        <dbReference type="EMBL" id="MEN1758947.1"/>
    </source>
</evidence>
<evidence type="ECO:0000256" key="5">
    <source>
        <dbReference type="ARBA" id="ARBA00022475"/>
    </source>
</evidence>
<evidence type="ECO:0000256" key="17">
    <source>
        <dbReference type="SAM" id="Coils"/>
    </source>
</evidence>
<dbReference type="InterPro" id="IPR003594">
    <property type="entry name" value="HATPase_dom"/>
</dbReference>
<keyword evidence="9" id="KW-0808">Transferase</keyword>
<dbReference type="Pfam" id="PF08448">
    <property type="entry name" value="PAS_4"/>
    <property type="match status" value="1"/>
</dbReference>
<dbReference type="InterPro" id="IPR001610">
    <property type="entry name" value="PAC"/>
</dbReference>
<dbReference type="PANTHER" id="PTHR45339:SF1">
    <property type="entry name" value="HYBRID SIGNAL TRANSDUCTION HISTIDINE KINASE J"/>
    <property type="match status" value="1"/>
</dbReference>
<evidence type="ECO:0000313" key="24">
    <source>
        <dbReference type="Proteomes" id="UP001407405"/>
    </source>
</evidence>
<dbReference type="PROSITE" id="PS50894">
    <property type="entry name" value="HPT"/>
    <property type="match status" value="1"/>
</dbReference>
<evidence type="ECO:0000256" key="15">
    <source>
        <dbReference type="PROSITE-ProRule" id="PRU00110"/>
    </source>
</evidence>
<feature type="coiled-coil region" evidence="17">
    <location>
        <begin position="240"/>
        <end position="295"/>
    </location>
</feature>
<dbReference type="SMART" id="SM00091">
    <property type="entry name" value="PAS"/>
    <property type="match status" value="2"/>
</dbReference>
<dbReference type="CDD" id="cd00130">
    <property type="entry name" value="PAS"/>
    <property type="match status" value="1"/>
</dbReference>
<dbReference type="PROSITE" id="PS50109">
    <property type="entry name" value="HIS_KIN"/>
    <property type="match status" value="1"/>
</dbReference>
<dbReference type="NCBIfam" id="TIGR00229">
    <property type="entry name" value="sensory_box"/>
    <property type="match status" value="2"/>
</dbReference>
<dbReference type="InterPro" id="IPR036097">
    <property type="entry name" value="HisK_dim/P_sf"/>
</dbReference>
<dbReference type="SUPFAM" id="SSF47384">
    <property type="entry name" value="Homodimeric domain of signal transducing histidine kinase"/>
    <property type="match status" value="1"/>
</dbReference>
<dbReference type="InterPro" id="IPR013656">
    <property type="entry name" value="PAS_4"/>
</dbReference>
<evidence type="ECO:0000256" key="16">
    <source>
        <dbReference type="PROSITE-ProRule" id="PRU00169"/>
    </source>
</evidence>
<feature type="domain" description="Histidine kinase" evidence="18">
    <location>
        <begin position="295"/>
        <end position="516"/>
    </location>
</feature>
<dbReference type="InterPro" id="IPR005467">
    <property type="entry name" value="His_kinase_dom"/>
</dbReference>
<dbReference type="InterPro" id="IPR004358">
    <property type="entry name" value="Sig_transdc_His_kin-like_C"/>
</dbReference>
<dbReference type="InterPro" id="IPR011006">
    <property type="entry name" value="CheY-like_superfamily"/>
</dbReference>
<evidence type="ECO:0000256" key="1">
    <source>
        <dbReference type="ARBA" id="ARBA00000085"/>
    </source>
</evidence>
<comment type="caution">
    <text evidence="23">The sequence shown here is derived from an EMBL/GenBank/DDBJ whole genome shotgun (WGS) entry which is preliminary data.</text>
</comment>
<sequence>MMPMEANLMALIWDSVGDGIIATDTQGVIININIAALELIGIEWHEAVNQPLDKILYLYDDKAGVPLNGFWEKALNEARKIKLPRNAKLKGRNQNYYLAAKFSPIQAFGQPPQGVVVVFRDITPFRIHEEQLHLYRMALEQSPFSVVITDVDNRIVYVNREFMELTGYGLEEVIGKDPRLLKSGSTPEKTYEHMWETITRGSVWQGEFYNRKKDGNYYWEKAIVAPITSPDGKIDYYLAIKEDVTTKKAMEDELRRAREQADRNLKKSQYYMEQLENARRAADAANKAKSEFLANMSHEIRTPLNGMIGMIELTAMTNLTKEQHDNLDIIRICGNNLLNVINNVLDFSKIESGKTEVDRVDFDVQEWFMQCLLVHQAQAAKKGIDLLAVYDPHMPNRLRGDTKLLQQVMNNLIGNAVKFTETGHVMVTMDHEGEEGGLVWTKIKVSDTGIGIPEDELPRLFRSFTQLDSSITRRFGGTGLGLAISRQLVEMMDGTIHAASVEGEGTTFIVALPFEHAMQQEDPMPENEISSMAAGDIGQKWTILVVEDDLVNQTVIRSLLKLKGYRIHCANDGKEAVSAWESLQPDLILMDIQMPGMDGIQATAAIRELESERSSRTPIVALTAHAIHGDRERFLASGMDEYVPKPVEMERLYQTINRILDSPDVKGLKPLQQKRYTEPNNYLPVEADQLMAKAVEGFIPDMFSLLDRLHQQLIEEDMEQIERLAHQVKNRAVAVGELDIKNQAFKIELAARKQALQDARSAYSALKQSFESYVSFAGQQMETTREGGK</sequence>
<comment type="function">
    <text evidence="14">May play the central regulatory role in sporulation. It may be an element of the effector pathway responsible for the activation of sporulation genes in response to nutritional stress. Spo0A may act in concert with spo0H (a sigma factor) to control the expression of some genes that are critical to the sporulation process.</text>
</comment>
<dbReference type="InterPro" id="IPR036641">
    <property type="entry name" value="HPT_dom_sf"/>
</dbReference>
<proteinExistence type="predicted"/>